<dbReference type="InterPro" id="IPR002885">
    <property type="entry name" value="PPR_rpt"/>
</dbReference>
<protein>
    <recommendedName>
        <fullName evidence="5">Pentatricopeptide repeat-containing protein</fullName>
    </recommendedName>
</protein>
<dbReference type="Pfam" id="PF13041">
    <property type="entry name" value="PPR_2"/>
    <property type="match status" value="3"/>
</dbReference>
<dbReference type="FunFam" id="1.25.40.10:FF:000776">
    <property type="entry name" value="Pentatricopeptide repeat-containing protein At3g13880"/>
    <property type="match status" value="1"/>
</dbReference>
<reference evidence="3" key="1">
    <citation type="submission" date="2023-05" db="EMBL/GenBank/DDBJ databases">
        <title>Nepenthes gracilis genome sequencing.</title>
        <authorList>
            <person name="Fukushima K."/>
        </authorList>
    </citation>
    <scope>NUCLEOTIDE SEQUENCE</scope>
    <source>
        <strain evidence="3">SING2019-196</strain>
    </source>
</reference>
<feature type="repeat" description="PPR" evidence="2">
    <location>
        <begin position="456"/>
        <end position="490"/>
    </location>
</feature>
<dbReference type="FunFam" id="1.25.40.10:FF:000382">
    <property type="entry name" value="Pentatricopeptide repeat-containing protein"/>
    <property type="match status" value="1"/>
</dbReference>
<comment type="caution">
    <text evidence="3">The sequence shown here is derived from an EMBL/GenBank/DDBJ whole genome shotgun (WGS) entry which is preliminary data.</text>
</comment>
<name>A0AAD3P3H9_NEPGR</name>
<dbReference type="SUPFAM" id="SSF48452">
    <property type="entry name" value="TPR-like"/>
    <property type="match status" value="1"/>
</dbReference>
<dbReference type="AlphaFoldDB" id="A0AAD3P3H9"/>
<evidence type="ECO:0000313" key="4">
    <source>
        <dbReference type="Proteomes" id="UP001279734"/>
    </source>
</evidence>
<dbReference type="EMBL" id="BSYO01000002">
    <property type="protein sequence ID" value="GMH00345.1"/>
    <property type="molecule type" value="Genomic_DNA"/>
</dbReference>
<organism evidence="3 4">
    <name type="scientific">Nepenthes gracilis</name>
    <name type="common">Slender pitcher plant</name>
    <dbReference type="NCBI Taxonomy" id="150966"/>
    <lineage>
        <taxon>Eukaryota</taxon>
        <taxon>Viridiplantae</taxon>
        <taxon>Streptophyta</taxon>
        <taxon>Embryophyta</taxon>
        <taxon>Tracheophyta</taxon>
        <taxon>Spermatophyta</taxon>
        <taxon>Magnoliopsida</taxon>
        <taxon>eudicotyledons</taxon>
        <taxon>Gunneridae</taxon>
        <taxon>Pentapetalae</taxon>
        <taxon>Caryophyllales</taxon>
        <taxon>Nepenthaceae</taxon>
        <taxon>Nepenthes</taxon>
    </lineage>
</organism>
<dbReference type="InterPro" id="IPR011990">
    <property type="entry name" value="TPR-like_helical_dom_sf"/>
</dbReference>
<dbReference type="PANTHER" id="PTHR47926:SF381">
    <property type="entry name" value="DYW DOMAIN-CONTAINING PROTEIN"/>
    <property type="match status" value="1"/>
</dbReference>
<proteinExistence type="predicted"/>
<dbReference type="NCBIfam" id="TIGR00756">
    <property type="entry name" value="PPR"/>
    <property type="match status" value="3"/>
</dbReference>
<dbReference type="Proteomes" id="UP001279734">
    <property type="component" value="Unassembled WGS sequence"/>
</dbReference>
<dbReference type="InterPro" id="IPR046960">
    <property type="entry name" value="PPR_At4g14850-like_plant"/>
</dbReference>
<dbReference type="GO" id="GO:0003723">
    <property type="term" value="F:RNA binding"/>
    <property type="evidence" value="ECO:0007669"/>
    <property type="project" value="InterPro"/>
</dbReference>
<sequence>MLPEDKTTKLQFLKTGVSRLSQLLVSKSHKLLNNTCTTPISSLVQPLRCLTSLSLDNVDYTKIIQLCTRTGSVNHGKLAHAHMIKSAFRPCLFLQNNLLNMYCKFDEVDVAHRLFDKMPKRDVISWNLLISGYSQMVGWLMSSSVLDNVSWNSLIAGYIRAGFNEEVLKQFVKMHQCGFTLSSYVLGSVLQACSNFDNCVEYGKMIHGCVVKLGLDLDVVVGTALLDMYAKNADLDDAIHLFKFTPNRNVVMYNALIAGYVHNESICAEFGNETFVLFSEMQRQGIAPSIFTFSSMLRACNAIEAFDYGKQIHALICKKNIQSDEFIGSGLVEVYSLSGSVYDALKCFDSTPKLDIVSWTSMISCYVRNGQYEDAYALFHKVLAYGRKPDEFMISSMLSACVNMSTVRSGEQVQGYALKTGIGSFTIVKNAQMCFYADSGDIDSANLTFKEIENPGVVSWSVMIHSNAQHGCAREALHLFDLMKRCQIPPNQITFLGVLTACSHTGLVDEGLRYFDSMTEDHGVTPNVKHYACIVDLLGRAGRLADAEKFIMSSGFEDNPVIWRALLSACRLHKDSAMGKRVAEKVILLEPHAAASYVLLYNIYADAGIEVPAIKIRELMKDQEWETVELCQIFRVSVCFDARLKQHFSELLCIKTKVLLAIMRR</sequence>
<feature type="repeat" description="PPR" evidence="2">
    <location>
        <begin position="147"/>
        <end position="181"/>
    </location>
</feature>
<evidence type="ECO:0000313" key="3">
    <source>
        <dbReference type="EMBL" id="GMH00345.1"/>
    </source>
</evidence>
<evidence type="ECO:0000256" key="2">
    <source>
        <dbReference type="PROSITE-ProRule" id="PRU00708"/>
    </source>
</evidence>
<evidence type="ECO:0008006" key="5">
    <source>
        <dbReference type="Google" id="ProtNLM"/>
    </source>
</evidence>
<dbReference type="Pfam" id="PF01535">
    <property type="entry name" value="PPR"/>
    <property type="match status" value="2"/>
</dbReference>
<accession>A0AAD3P3H9</accession>
<dbReference type="FunFam" id="1.25.40.10:FF:000285">
    <property type="entry name" value="Pentatricopeptide repeat-containing protein, chloroplastic"/>
    <property type="match status" value="1"/>
</dbReference>
<evidence type="ECO:0000256" key="1">
    <source>
        <dbReference type="ARBA" id="ARBA00022737"/>
    </source>
</evidence>
<dbReference type="PANTHER" id="PTHR47926">
    <property type="entry name" value="PENTATRICOPEPTIDE REPEAT-CONTAINING PROTEIN"/>
    <property type="match status" value="1"/>
</dbReference>
<dbReference type="Gene3D" id="1.25.40.10">
    <property type="entry name" value="Tetratricopeptide repeat domain"/>
    <property type="match status" value="5"/>
</dbReference>
<dbReference type="GO" id="GO:0009451">
    <property type="term" value="P:RNA modification"/>
    <property type="evidence" value="ECO:0007669"/>
    <property type="project" value="InterPro"/>
</dbReference>
<feature type="repeat" description="PPR" evidence="2">
    <location>
        <begin position="355"/>
        <end position="389"/>
    </location>
</feature>
<gene>
    <name evidence="3" type="ORF">Nepgr_002184</name>
</gene>
<dbReference type="PROSITE" id="PS51375">
    <property type="entry name" value="PPR"/>
    <property type="match status" value="3"/>
</dbReference>
<keyword evidence="4" id="KW-1185">Reference proteome</keyword>
<keyword evidence="1" id="KW-0677">Repeat</keyword>